<protein>
    <submittedName>
        <fullName evidence="2">Uncharacterized protein</fullName>
    </submittedName>
</protein>
<keyword evidence="1" id="KW-1133">Transmembrane helix</keyword>
<gene>
    <name evidence="2" type="ORF">IBL26_24770</name>
</gene>
<proteinExistence type="predicted"/>
<keyword evidence="1" id="KW-0472">Membrane</keyword>
<evidence type="ECO:0000313" key="3">
    <source>
        <dbReference type="Proteomes" id="UP000626026"/>
    </source>
</evidence>
<keyword evidence="3" id="KW-1185">Reference proteome</keyword>
<keyword evidence="1" id="KW-0812">Transmembrane</keyword>
<dbReference type="RefSeq" id="WP_187787177.1">
    <property type="nucleotide sequence ID" value="NZ_JACTVA010000096.1"/>
</dbReference>
<sequence>MNPILLSNANPWSFTLLFLTAASFFVLPPALLVATNQRPGAWLKLVAGSLALGAFYGTLPAIIRSTSLGIYAADLAVPLVLLCLPACVLLGSSRISLLRLWSKAAQSNLPWAARILAAIALMVGAWGAFILLLIAGIGR</sequence>
<feature type="transmembrane region" description="Helical" evidence="1">
    <location>
        <begin position="41"/>
        <end position="63"/>
    </location>
</feature>
<comment type="caution">
    <text evidence="2">The sequence shown here is derived from an EMBL/GenBank/DDBJ whole genome shotgun (WGS) entry which is preliminary data.</text>
</comment>
<dbReference type="Proteomes" id="UP000626026">
    <property type="component" value="Unassembled WGS sequence"/>
</dbReference>
<accession>A0ABR7RU28</accession>
<feature type="transmembrane region" description="Helical" evidence="1">
    <location>
        <begin position="69"/>
        <end position="90"/>
    </location>
</feature>
<evidence type="ECO:0000256" key="1">
    <source>
        <dbReference type="SAM" id="Phobius"/>
    </source>
</evidence>
<organism evidence="2 3">
    <name type="scientific">Teichococcus aerophilus</name>
    <dbReference type="NCBI Taxonomy" id="1224513"/>
    <lineage>
        <taxon>Bacteria</taxon>
        <taxon>Pseudomonadati</taxon>
        <taxon>Pseudomonadota</taxon>
        <taxon>Alphaproteobacteria</taxon>
        <taxon>Acetobacterales</taxon>
        <taxon>Roseomonadaceae</taxon>
        <taxon>Roseomonas</taxon>
    </lineage>
</organism>
<evidence type="ECO:0000313" key="2">
    <source>
        <dbReference type="EMBL" id="MBC9210062.1"/>
    </source>
</evidence>
<feature type="transmembrane region" description="Helical" evidence="1">
    <location>
        <begin position="111"/>
        <end position="137"/>
    </location>
</feature>
<feature type="transmembrane region" description="Helical" evidence="1">
    <location>
        <begin position="12"/>
        <end position="34"/>
    </location>
</feature>
<dbReference type="EMBL" id="JACTVA010000096">
    <property type="protein sequence ID" value="MBC9210062.1"/>
    <property type="molecule type" value="Genomic_DNA"/>
</dbReference>
<name>A0ABR7RU28_9PROT</name>
<reference evidence="2 3" key="1">
    <citation type="journal article" date="2013" name="Int. J. Syst. Evol. Microbiol.">
        <title>Roseomonas aerophila sp. nov., isolated from air.</title>
        <authorList>
            <person name="Kim S.J."/>
            <person name="Weon H.Y."/>
            <person name="Ahn J.H."/>
            <person name="Hong S.B."/>
            <person name="Seok S.J."/>
            <person name="Whang K.S."/>
            <person name="Kwon S.W."/>
        </authorList>
    </citation>
    <scope>NUCLEOTIDE SEQUENCE [LARGE SCALE GENOMIC DNA]</scope>
    <source>
        <strain evidence="2 3">NBRC 108923</strain>
    </source>
</reference>